<feature type="chain" id="PRO_5012849290" evidence="5">
    <location>
        <begin position="20"/>
        <end position="412"/>
    </location>
</feature>
<organism evidence="7 8">
    <name type="scientific">Mizuhopecten yessoensis</name>
    <name type="common">Japanese scallop</name>
    <name type="synonym">Patinopecten yessoensis</name>
    <dbReference type="NCBI Taxonomy" id="6573"/>
    <lineage>
        <taxon>Eukaryota</taxon>
        <taxon>Metazoa</taxon>
        <taxon>Spiralia</taxon>
        <taxon>Lophotrochozoa</taxon>
        <taxon>Mollusca</taxon>
        <taxon>Bivalvia</taxon>
        <taxon>Autobranchia</taxon>
        <taxon>Pteriomorphia</taxon>
        <taxon>Pectinida</taxon>
        <taxon>Pectinoidea</taxon>
        <taxon>Pectinidae</taxon>
        <taxon>Mizuhopecten</taxon>
    </lineage>
</organism>
<accession>A0A210PR77</accession>
<dbReference type="OrthoDB" id="6117751at2759"/>
<dbReference type="PANTHER" id="PTHR15427:SF33">
    <property type="entry name" value="COLLAGEN IV NC1 DOMAIN-CONTAINING PROTEIN"/>
    <property type="match status" value="1"/>
</dbReference>
<dbReference type="Proteomes" id="UP000242188">
    <property type="component" value="Unassembled WGS sequence"/>
</dbReference>
<dbReference type="GO" id="GO:0005581">
    <property type="term" value="C:collagen trimer"/>
    <property type="evidence" value="ECO:0007669"/>
    <property type="project" value="UniProtKB-KW"/>
</dbReference>
<dbReference type="InterPro" id="IPR001073">
    <property type="entry name" value="C1q_dom"/>
</dbReference>
<dbReference type="InterPro" id="IPR008160">
    <property type="entry name" value="Collagen"/>
</dbReference>
<dbReference type="PROSITE" id="PS50871">
    <property type="entry name" value="C1Q"/>
    <property type="match status" value="1"/>
</dbReference>
<feature type="compositionally biased region" description="Low complexity" evidence="4">
    <location>
        <begin position="212"/>
        <end position="231"/>
    </location>
</feature>
<feature type="compositionally biased region" description="Gly residues" evidence="4">
    <location>
        <begin position="235"/>
        <end position="244"/>
    </location>
</feature>
<evidence type="ECO:0000313" key="8">
    <source>
        <dbReference type="Proteomes" id="UP000242188"/>
    </source>
</evidence>
<evidence type="ECO:0000256" key="5">
    <source>
        <dbReference type="SAM" id="SignalP"/>
    </source>
</evidence>
<feature type="compositionally biased region" description="Low complexity" evidence="4">
    <location>
        <begin position="188"/>
        <end position="198"/>
    </location>
</feature>
<feature type="signal peptide" evidence="5">
    <location>
        <begin position="1"/>
        <end position="19"/>
    </location>
</feature>
<comment type="subcellular location">
    <subcellularLocation>
        <location evidence="1">Secreted</location>
    </subcellularLocation>
</comment>
<dbReference type="InterPro" id="IPR050392">
    <property type="entry name" value="Collagen/C1q_domain"/>
</dbReference>
<dbReference type="PRINTS" id="PR00007">
    <property type="entry name" value="COMPLEMNTC1Q"/>
</dbReference>
<evidence type="ECO:0000313" key="7">
    <source>
        <dbReference type="EMBL" id="OWF38946.1"/>
    </source>
</evidence>
<keyword evidence="3 5" id="KW-0732">Signal</keyword>
<dbReference type="SUPFAM" id="SSF49842">
    <property type="entry name" value="TNF-like"/>
    <property type="match status" value="1"/>
</dbReference>
<name>A0A210PR77_MIZYE</name>
<evidence type="ECO:0000256" key="1">
    <source>
        <dbReference type="ARBA" id="ARBA00004613"/>
    </source>
</evidence>
<dbReference type="InterPro" id="IPR008983">
    <property type="entry name" value="Tumour_necrosis_fac-like_dom"/>
</dbReference>
<feature type="compositionally biased region" description="Basic and acidic residues" evidence="4">
    <location>
        <begin position="121"/>
        <end position="138"/>
    </location>
</feature>
<feature type="domain" description="C1q" evidence="6">
    <location>
        <begin position="279"/>
        <end position="412"/>
    </location>
</feature>
<gene>
    <name evidence="7" type="ORF">KP79_PYT22003</name>
</gene>
<reference evidence="7 8" key="1">
    <citation type="journal article" date="2017" name="Nat. Ecol. Evol.">
        <title>Scallop genome provides insights into evolution of bilaterian karyotype and development.</title>
        <authorList>
            <person name="Wang S."/>
            <person name="Zhang J."/>
            <person name="Jiao W."/>
            <person name="Li J."/>
            <person name="Xun X."/>
            <person name="Sun Y."/>
            <person name="Guo X."/>
            <person name="Huan P."/>
            <person name="Dong B."/>
            <person name="Zhang L."/>
            <person name="Hu X."/>
            <person name="Sun X."/>
            <person name="Wang J."/>
            <person name="Zhao C."/>
            <person name="Wang Y."/>
            <person name="Wang D."/>
            <person name="Huang X."/>
            <person name="Wang R."/>
            <person name="Lv J."/>
            <person name="Li Y."/>
            <person name="Zhang Z."/>
            <person name="Liu B."/>
            <person name="Lu W."/>
            <person name="Hui Y."/>
            <person name="Liang J."/>
            <person name="Zhou Z."/>
            <person name="Hou R."/>
            <person name="Li X."/>
            <person name="Liu Y."/>
            <person name="Li H."/>
            <person name="Ning X."/>
            <person name="Lin Y."/>
            <person name="Zhao L."/>
            <person name="Xing Q."/>
            <person name="Dou J."/>
            <person name="Li Y."/>
            <person name="Mao J."/>
            <person name="Guo H."/>
            <person name="Dou H."/>
            <person name="Li T."/>
            <person name="Mu C."/>
            <person name="Jiang W."/>
            <person name="Fu Q."/>
            <person name="Fu X."/>
            <person name="Miao Y."/>
            <person name="Liu J."/>
            <person name="Yu Q."/>
            <person name="Li R."/>
            <person name="Liao H."/>
            <person name="Li X."/>
            <person name="Kong Y."/>
            <person name="Jiang Z."/>
            <person name="Chourrout D."/>
            <person name="Li R."/>
            <person name="Bao Z."/>
        </authorList>
    </citation>
    <scope>NUCLEOTIDE SEQUENCE [LARGE SCALE GENOMIC DNA]</scope>
    <source>
        <strain evidence="7 8">PY_sf001</strain>
    </source>
</reference>
<dbReference type="Pfam" id="PF00386">
    <property type="entry name" value="C1q"/>
    <property type="match status" value="1"/>
</dbReference>
<feature type="compositionally biased region" description="Gly residues" evidence="4">
    <location>
        <begin position="158"/>
        <end position="179"/>
    </location>
</feature>
<comment type="caution">
    <text evidence="7">The sequence shown here is derived from an EMBL/GenBank/DDBJ whole genome shotgun (WGS) entry which is preliminary data.</text>
</comment>
<evidence type="ECO:0000259" key="6">
    <source>
        <dbReference type="PROSITE" id="PS50871"/>
    </source>
</evidence>
<dbReference type="Gene3D" id="2.60.120.40">
    <property type="match status" value="1"/>
</dbReference>
<dbReference type="AlphaFoldDB" id="A0A210PR77"/>
<protein>
    <submittedName>
        <fullName evidence="7">Otolin-1</fullName>
    </submittedName>
</protein>
<feature type="region of interest" description="Disordered" evidence="4">
    <location>
        <begin position="112"/>
        <end position="279"/>
    </location>
</feature>
<evidence type="ECO:0000256" key="3">
    <source>
        <dbReference type="ARBA" id="ARBA00022729"/>
    </source>
</evidence>
<dbReference type="SMART" id="SM00110">
    <property type="entry name" value="C1Q"/>
    <property type="match status" value="1"/>
</dbReference>
<dbReference type="Pfam" id="PF01391">
    <property type="entry name" value="Collagen"/>
    <property type="match status" value="2"/>
</dbReference>
<dbReference type="EMBL" id="NEDP02005551">
    <property type="protein sequence ID" value="OWF38946.1"/>
    <property type="molecule type" value="Genomic_DNA"/>
</dbReference>
<dbReference type="PANTHER" id="PTHR15427">
    <property type="entry name" value="EMILIN ELASTIN MICROFIBRIL INTERFACE-LOCATED PROTEIN ELASTIN MICROFIBRIL INTERFACER"/>
    <property type="match status" value="1"/>
</dbReference>
<evidence type="ECO:0000256" key="4">
    <source>
        <dbReference type="SAM" id="MobiDB-lite"/>
    </source>
</evidence>
<evidence type="ECO:0000256" key="2">
    <source>
        <dbReference type="ARBA" id="ARBA00022525"/>
    </source>
</evidence>
<proteinExistence type="predicted"/>
<keyword evidence="2" id="KW-0964">Secreted</keyword>
<keyword evidence="8" id="KW-1185">Reference proteome</keyword>
<sequence length="412" mass="43100">MAHSVVLVLVFAVPMAINGQQEYKYDTLLSEVSALKRSVFNLNFELDKIRKQYDDMHSELRIIRSNRNPSDTFPLIRLDENKKHSERKGGDEKSYILHKRSAYIPSFHLPRNISRATTGPKGEKGDSGIKGPKGDEGTRGLTGLKGDIGPAGPTGLEGPKGGQGIAGPKGEIGGKGLTGNKGEPGQMGAVTTGAKGAKGNSGREGPKGAEGTAGPTGPKGDKGTTGPTGLKGDIGPMGWGGPKGKQGNAGSKGIAGQKGEMGEKGLTGNKGEPGEIGAGTNTKVAFTARPLQDITEISEGRSLLFSEASLNLGDDYNPATGYFQCSVAGVYVFTWSIEINARHSLTTVIHVNGNILGFQFASGTTDHMDSKYSTVMVKLDIADTVYITAYSPTISGTVIGFMSSSFSGYLLN</sequence>